<dbReference type="AlphaFoldDB" id="A0AA86SCS3"/>
<sequence>MNDAGVSRQIQQMLVEADKKKIRQEYKRKERQVEIRKKMLITKRSRAHGLVEDSENARFMIFERGPRAFIDETVKLLRGLTAQGSSTQSLCQSASDFIDERVAVLSCLRYSLATFLAQVYMEVDTIGEELVADPETKLPSLVTINDLFSILETSIGHLHATRQSDSSVDGSYSIPLLFEKLPKINQEGSPWTDCEITDAINLVYQNLDKLDAYISFLVIKHRKPRKMTQYWIRYTCGAVGLSVCSIWLLRHSRLVGSSDLDNWVQEARSSTIRFLKNHVEQLILSIRDELLETFRKRHQGFMDLEELLIASLTSCDGFGTIDCREGFGLVIVLRSVSVGSVVLQIVYGGTGYMGEQGCLSFGLEDVGRELTTYEEEHGSVFGCTAEKLDARLMEANC</sequence>
<name>A0AA86SCS3_9FABA</name>
<evidence type="ECO:0000256" key="3">
    <source>
        <dbReference type="ARBA" id="ARBA00022989"/>
    </source>
</evidence>
<proteinExistence type="predicted"/>
<evidence type="ECO:0000256" key="2">
    <source>
        <dbReference type="ARBA" id="ARBA00022692"/>
    </source>
</evidence>
<evidence type="ECO:0000256" key="4">
    <source>
        <dbReference type="ARBA" id="ARBA00023128"/>
    </source>
</evidence>
<dbReference type="InterPro" id="IPR013946">
    <property type="entry name" value="NCA2-like"/>
</dbReference>
<reference evidence="7" key="1">
    <citation type="submission" date="2023-10" db="EMBL/GenBank/DDBJ databases">
        <authorList>
            <person name="Domelevo Entfellner J.-B."/>
        </authorList>
    </citation>
    <scope>NUCLEOTIDE SEQUENCE</scope>
</reference>
<dbReference type="EMBL" id="OY731398">
    <property type="protein sequence ID" value="CAJ1870859.1"/>
    <property type="molecule type" value="Genomic_DNA"/>
</dbReference>
<dbReference type="Proteomes" id="UP001189624">
    <property type="component" value="Chromosome 1"/>
</dbReference>
<gene>
    <name evidence="7" type="ORF">AYBTSS11_LOCUS2426</name>
</gene>
<dbReference type="PANTHER" id="PTHR28234:SF1">
    <property type="entry name" value="NUCLEAR CONTROL OF ATPASE PROTEIN 2"/>
    <property type="match status" value="1"/>
</dbReference>
<accession>A0AA86SCS3</accession>
<comment type="subcellular location">
    <subcellularLocation>
        <location evidence="1">Mitochondrion membrane</location>
        <topology evidence="1">Multi-pass membrane protein</topology>
    </subcellularLocation>
</comment>
<evidence type="ECO:0000313" key="7">
    <source>
        <dbReference type="EMBL" id="CAJ1870859.1"/>
    </source>
</evidence>
<evidence type="ECO:0000313" key="8">
    <source>
        <dbReference type="Proteomes" id="UP001189624"/>
    </source>
</evidence>
<keyword evidence="8" id="KW-1185">Reference proteome</keyword>
<evidence type="ECO:0000256" key="6">
    <source>
        <dbReference type="SAM" id="Phobius"/>
    </source>
</evidence>
<keyword evidence="4" id="KW-0496">Mitochondrion</keyword>
<dbReference type="PANTHER" id="PTHR28234">
    <property type="entry name" value="NUCLEAR CONTROL OF ATPASE PROTEIN 2"/>
    <property type="match status" value="1"/>
</dbReference>
<dbReference type="GO" id="GO:0005741">
    <property type="term" value="C:mitochondrial outer membrane"/>
    <property type="evidence" value="ECO:0007669"/>
    <property type="project" value="TreeGrafter"/>
</dbReference>
<keyword evidence="3 6" id="KW-1133">Transmembrane helix</keyword>
<keyword evidence="5 6" id="KW-0472">Membrane</keyword>
<protein>
    <submittedName>
        <fullName evidence="7">Uncharacterized protein</fullName>
    </submittedName>
</protein>
<evidence type="ECO:0000256" key="1">
    <source>
        <dbReference type="ARBA" id="ARBA00004225"/>
    </source>
</evidence>
<feature type="transmembrane region" description="Helical" evidence="6">
    <location>
        <begin position="230"/>
        <end position="249"/>
    </location>
</feature>
<dbReference type="Gramene" id="rna-AYBTSS11_LOCUS2426">
    <property type="protein sequence ID" value="CAJ1870859.1"/>
    <property type="gene ID" value="gene-AYBTSS11_LOCUS2426"/>
</dbReference>
<evidence type="ECO:0000256" key="5">
    <source>
        <dbReference type="ARBA" id="ARBA00023136"/>
    </source>
</evidence>
<organism evidence="7 8">
    <name type="scientific">Sphenostylis stenocarpa</name>
    <dbReference type="NCBI Taxonomy" id="92480"/>
    <lineage>
        <taxon>Eukaryota</taxon>
        <taxon>Viridiplantae</taxon>
        <taxon>Streptophyta</taxon>
        <taxon>Embryophyta</taxon>
        <taxon>Tracheophyta</taxon>
        <taxon>Spermatophyta</taxon>
        <taxon>Magnoliopsida</taxon>
        <taxon>eudicotyledons</taxon>
        <taxon>Gunneridae</taxon>
        <taxon>Pentapetalae</taxon>
        <taxon>rosids</taxon>
        <taxon>fabids</taxon>
        <taxon>Fabales</taxon>
        <taxon>Fabaceae</taxon>
        <taxon>Papilionoideae</taxon>
        <taxon>50 kb inversion clade</taxon>
        <taxon>NPAAA clade</taxon>
        <taxon>indigoferoid/millettioid clade</taxon>
        <taxon>Phaseoleae</taxon>
        <taxon>Sphenostylis</taxon>
    </lineage>
</organism>
<keyword evidence="2 6" id="KW-0812">Transmembrane</keyword>